<dbReference type="PANTHER" id="PTHR10682">
    <property type="entry name" value="POLY A POLYMERASE"/>
    <property type="match status" value="1"/>
</dbReference>
<comment type="subcellular location">
    <subcellularLocation>
        <location evidence="2 11">Nucleus</location>
    </subcellularLocation>
</comment>
<evidence type="ECO:0000256" key="3">
    <source>
        <dbReference type="ARBA" id="ARBA00010912"/>
    </source>
</evidence>
<feature type="compositionally biased region" description="Basic and acidic residues" evidence="14">
    <location>
        <begin position="592"/>
        <end position="605"/>
    </location>
</feature>
<feature type="region of interest" description="Disordered" evidence="14">
    <location>
        <begin position="486"/>
        <end position="542"/>
    </location>
</feature>
<proteinExistence type="inferred from homology"/>
<feature type="binding site" evidence="13">
    <location>
        <position position="103"/>
    </location>
    <ligand>
        <name>Mg(2+)</name>
        <dbReference type="ChEBI" id="CHEBI:18420"/>
        <label>2</label>
        <note>catalytic</note>
    </ligand>
</feature>
<organism evidence="18 19">
    <name type="scientific">Capsaspora owczarzaki (strain ATCC 30864)</name>
    <dbReference type="NCBI Taxonomy" id="595528"/>
    <lineage>
        <taxon>Eukaryota</taxon>
        <taxon>Filasterea</taxon>
        <taxon>Capsaspora</taxon>
    </lineage>
</organism>
<dbReference type="Pfam" id="PF04928">
    <property type="entry name" value="PAP_central"/>
    <property type="match status" value="1"/>
</dbReference>
<dbReference type="InterPro" id="IPR048840">
    <property type="entry name" value="PolA_pol_NTPase"/>
</dbReference>
<feature type="region of interest" description="Disordered" evidence="14">
    <location>
        <begin position="565"/>
        <end position="623"/>
    </location>
</feature>
<dbReference type="CDD" id="cd05402">
    <property type="entry name" value="NT_PAP_TUTase"/>
    <property type="match status" value="1"/>
</dbReference>
<evidence type="ECO:0000256" key="14">
    <source>
        <dbReference type="SAM" id="MobiDB-lite"/>
    </source>
</evidence>
<keyword evidence="4 11" id="KW-0507">mRNA processing</keyword>
<feature type="domain" description="Poly(A) polymerase nucleotidyltransferase" evidence="17">
    <location>
        <begin position="10"/>
        <end position="203"/>
    </location>
</feature>
<evidence type="ECO:0000256" key="4">
    <source>
        <dbReference type="ARBA" id="ARBA00022664"/>
    </source>
</evidence>
<evidence type="ECO:0000313" key="18">
    <source>
        <dbReference type="EMBL" id="KJE96788.1"/>
    </source>
</evidence>
<evidence type="ECO:0000256" key="10">
    <source>
        <dbReference type="ARBA" id="ARBA00023242"/>
    </source>
</evidence>
<sequence>MSINASGYPGMTPPLLIADPSPRDVELSRQLEQTLRDHDLFETEEEAQTRHMVLARLDSIVKQWVIQVLTAKNEMPPDTEPGGKVFTFGSYRLGVHGRGADIDTLCIAPRGVTRDDFFQSLVELLREQSETSELTPVTGAFTPIITLKFSGVDIDLLFAELPGVLSVSENLNVMDNAILRNCDMATVRSVNGSRVANYILQLVPDRDNFRMALRAIKLWANNRGVYSNKLGFLGGIAWAILVARTCQLYPKSSASTIVARFFRVFHNWSWPTPVWLKAMEEDRSLALPNWNPVINASDARHLMPIITPAYPSMNSTHNVSMSTLRVMTEEFARGMQVTLDIEVGKVGWPVLFEKNNFFTRYKTYIQISARTEENQDEHRQWEGFVESKLRMFLQWLESAPGVDYVHPYPKTFSQTDTTESGQPVYLTIFYFGMMFKKQEGTDPRVIELGNIVRDFREAIKNQNASFVNNPRVDLVVLPMKRPQLPENVFEGGVRPAPTKRPKKDKNAPATSAPAGTVAAAPSTSAAQSIAPSTAPSASAPAVAPAKRKIEEIDAEDAALHESLYGAPVPAHSNGNGFDAHVPPAESQASKKSRTDDSGDELRETNELESSSAPADEAASGTNTLAAVAKRGAIRMKLTK</sequence>
<feature type="domain" description="Poly(A) polymerase central" evidence="16">
    <location>
        <begin position="208"/>
        <end position="354"/>
    </location>
</feature>
<dbReference type="Pfam" id="PF04926">
    <property type="entry name" value="PAP_RNA-bind"/>
    <property type="match status" value="1"/>
</dbReference>
<dbReference type="AlphaFoldDB" id="A0A0D2WWD0"/>
<comment type="cofactor">
    <cofactor evidence="13">
        <name>Mg(2+)</name>
        <dbReference type="ChEBI" id="CHEBI:18420"/>
    </cofactor>
    <text evidence="13">Binds 2 magnesium ions. Also active with manganese.</text>
</comment>
<feature type="region of interest" description="Disordered" evidence="14">
    <location>
        <begin position="1"/>
        <end position="21"/>
    </location>
</feature>
<dbReference type="Pfam" id="PF20750">
    <property type="entry name" value="PAP_NTPase"/>
    <property type="match status" value="1"/>
</dbReference>
<dbReference type="eggNOG" id="KOG2245">
    <property type="taxonomic scope" value="Eukaryota"/>
</dbReference>
<dbReference type="Proteomes" id="UP000008743">
    <property type="component" value="Unassembled WGS sequence"/>
</dbReference>
<feature type="compositionally biased region" description="Low complexity" evidence="14">
    <location>
        <begin position="507"/>
        <end position="542"/>
    </location>
</feature>
<dbReference type="InterPro" id="IPR007010">
    <property type="entry name" value="PolA_pol_RNA-bd_dom"/>
</dbReference>
<evidence type="ECO:0000256" key="13">
    <source>
        <dbReference type="PIRSR" id="PIRSR018425-2"/>
    </source>
</evidence>
<comment type="catalytic activity">
    <reaction evidence="11">
        <text>RNA(n) + ATP = RNA(n)-3'-adenine ribonucleotide + diphosphate</text>
        <dbReference type="Rhea" id="RHEA:11332"/>
        <dbReference type="Rhea" id="RHEA-COMP:14527"/>
        <dbReference type="Rhea" id="RHEA-COMP:17347"/>
        <dbReference type="ChEBI" id="CHEBI:30616"/>
        <dbReference type="ChEBI" id="CHEBI:33019"/>
        <dbReference type="ChEBI" id="CHEBI:140395"/>
        <dbReference type="ChEBI" id="CHEBI:173115"/>
        <dbReference type="EC" id="2.7.7.19"/>
    </reaction>
</comment>
<comment type="similarity">
    <text evidence="3 11">Belongs to the poly(A) polymerase family.</text>
</comment>
<name>A0A0D2WWD0_CAPO3</name>
<dbReference type="InterPro" id="IPR014492">
    <property type="entry name" value="PolyA_polymerase"/>
</dbReference>
<feature type="binding site" evidence="12">
    <location>
        <position position="226"/>
    </location>
    <ligand>
        <name>ATP</name>
        <dbReference type="ChEBI" id="CHEBI:30616"/>
    </ligand>
</feature>
<evidence type="ECO:0000259" key="15">
    <source>
        <dbReference type="Pfam" id="PF04926"/>
    </source>
</evidence>
<dbReference type="SUPFAM" id="SSF81301">
    <property type="entry name" value="Nucleotidyltransferase"/>
    <property type="match status" value="1"/>
</dbReference>
<gene>
    <name evidence="18" type="ORF">CAOG_007058</name>
</gene>
<keyword evidence="10 11" id="KW-0539">Nucleus</keyword>
<feature type="binding site" evidence="12">
    <location>
        <begin position="88"/>
        <end position="90"/>
    </location>
    <ligand>
        <name>ATP</name>
        <dbReference type="ChEBI" id="CHEBI:30616"/>
    </ligand>
</feature>
<evidence type="ECO:0000256" key="5">
    <source>
        <dbReference type="ARBA" id="ARBA00022679"/>
    </source>
</evidence>
<dbReference type="GO" id="GO:0006397">
    <property type="term" value="P:mRNA processing"/>
    <property type="evidence" value="ECO:0007669"/>
    <property type="project" value="UniProtKB-KW"/>
</dbReference>
<feature type="binding site" evidence="12">
    <location>
        <position position="155"/>
    </location>
    <ligand>
        <name>ATP</name>
        <dbReference type="ChEBI" id="CHEBI:30616"/>
    </ligand>
</feature>
<dbReference type="GO" id="GO:0003723">
    <property type="term" value="F:RNA binding"/>
    <property type="evidence" value="ECO:0007669"/>
    <property type="project" value="UniProtKB-UniRule"/>
</dbReference>
<evidence type="ECO:0000256" key="2">
    <source>
        <dbReference type="ARBA" id="ARBA00004123"/>
    </source>
</evidence>
<dbReference type="RefSeq" id="XP_004343782.2">
    <property type="nucleotide sequence ID" value="XM_004343732.2"/>
</dbReference>
<dbReference type="OrthoDB" id="412748at2759"/>
<dbReference type="GO" id="GO:0005634">
    <property type="term" value="C:nucleus"/>
    <property type="evidence" value="ECO:0007669"/>
    <property type="project" value="UniProtKB-SubCell"/>
</dbReference>
<evidence type="ECO:0000256" key="8">
    <source>
        <dbReference type="ARBA" id="ARBA00022840"/>
    </source>
</evidence>
<feature type="binding site" evidence="12">
    <location>
        <position position="217"/>
    </location>
    <ligand>
        <name>ATP</name>
        <dbReference type="ChEBI" id="CHEBI:30616"/>
    </ligand>
</feature>
<dbReference type="Gene3D" id="1.10.1410.10">
    <property type="match status" value="1"/>
</dbReference>
<keyword evidence="7 11" id="KW-0547">Nucleotide-binding</keyword>
<feature type="domain" description="Poly(A) polymerase RNA-binding" evidence="15">
    <location>
        <begin position="356"/>
        <end position="420"/>
    </location>
</feature>
<dbReference type="FunFam" id="3.30.460.10:FF:000002">
    <property type="entry name" value="Poly(A) polymerase alpha, putative"/>
    <property type="match status" value="1"/>
</dbReference>
<evidence type="ECO:0000313" key="19">
    <source>
        <dbReference type="Proteomes" id="UP000008743"/>
    </source>
</evidence>
<evidence type="ECO:0000259" key="16">
    <source>
        <dbReference type="Pfam" id="PF04928"/>
    </source>
</evidence>
<dbReference type="EC" id="2.7.7.19" evidence="11"/>
<dbReference type="InterPro" id="IPR011068">
    <property type="entry name" value="NuclTrfase_I-like_C"/>
</dbReference>
<dbReference type="EMBL" id="KE346372">
    <property type="protein sequence ID" value="KJE96788.1"/>
    <property type="molecule type" value="Genomic_DNA"/>
</dbReference>
<evidence type="ECO:0000256" key="1">
    <source>
        <dbReference type="ARBA" id="ARBA00001936"/>
    </source>
</evidence>
<dbReference type="InterPro" id="IPR043519">
    <property type="entry name" value="NT_sf"/>
</dbReference>
<evidence type="ECO:0000256" key="11">
    <source>
        <dbReference type="PIRNR" id="PIRNR018425"/>
    </source>
</evidence>
<keyword evidence="19" id="KW-1185">Reference proteome</keyword>
<dbReference type="Gene3D" id="3.30.70.590">
    <property type="entry name" value="Poly(A) polymerase predicted RNA binding domain"/>
    <property type="match status" value="2"/>
</dbReference>
<evidence type="ECO:0000256" key="9">
    <source>
        <dbReference type="ARBA" id="ARBA00022842"/>
    </source>
</evidence>
<dbReference type="InterPro" id="IPR007012">
    <property type="entry name" value="PolA_pol_cen_dom"/>
</dbReference>
<feature type="binding site" evidence="13">
    <location>
        <position position="155"/>
    </location>
    <ligand>
        <name>Mg(2+)</name>
        <dbReference type="ChEBI" id="CHEBI:18420"/>
        <label>2</label>
        <note>catalytic</note>
    </ligand>
</feature>
<accession>A0A0D2WWD0</accession>
<dbReference type="PIRSF" id="PIRSF018425">
    <property type="entry name" value="PolyA_polymerase"/>
    <property type="match status" value="1"/>
</dbReference>
<dbReference type="GO" id="GO:0046872">
    <property type="term" value="F:metal ion binding"/>
    <property type="evidence" value="ECO:0007669"/>
    <property type="project" value="UniProtKB-KW"/>
</dbReference>
<feature type="compositionally biased region" description="Low complexity" evidence="14">
    <location>
        <begin position="607"/>
        <end position="619"/>
    </location>
</feature>
<keyword evidence="5 11" id="KW-0808">Transferase</keyword>
<reference evidence="19" key="1">
    <citation type="submission" date="2011-02" db="EMBL/GenBank/DDBJ databases">
        <title>The Genome Sequence of Capsaspora owczarzaki ATCC 30864.</title>
        <authorList>
            <person name="Russ C."/>
            <person name="Cuomo C."/>
            <person name="Burger G."/>
            <person name="Gray M.W."/>
            <person name="Holland P.W.H."/>
            <person name="King N."/>
            <person name="Lang F.B.F."/>
            <person name="Roger A.J."/>
            <person name="Ruiz-Trillo I."/>
            <person name="Young S.K."/>
            <person name="Zeng Q."/>
            <person name="Gargeya S."/>
            <person name="Alvarado L."/>
            <person name="Berlin A."/>
            <person name="Chapman S.B."/>
            <person name="Chen Z."/>
            <person name="Freedman E."/>
            <person name="Gellesch M."/>
            <person name="Goldberg J."/>
            <person name="Griggs A."/>
            <person name="Gujja S."/>
            <person name="Heilman E."/>
            <person name="Heiman D."/>
            <person name="Howarth C."/>
            <person name="Mehta T."/>
            <person name="Neiman D."/>
            <person name="Pearson M."/>
            <person name="Roberts A."/>
            <person name="Saif S."/>
            <person name="Shea T."/>
            <person name="Shenoy N."/>
            <person name="Sisk P."/>
            <person name="Stolte C."/>
            <person name="Sykes S."/>
            <person name="White J."/>
            <person name="Yandava C."/>
            <person name="Haas B."/>
            <person name="Nusbaum C."/>
            <person name="Birren B."/>
        </authorList>
    </citation>
    <scope>NUCLEOTIDE SEQUENCE</scope>
    <source>
        <strain evidence="19">ATCC 30864</strain>
    </source>
</reference>
<dbReference type="FunFam" id="1.10.1410.10:FF:000001">
    <property type="entry name" value="Putative poly(A) polymerase gamma"/>
    <property type="match status" value="1"/>
</dbReference>
<feature type="binding site" evidence="13">
    <location>
        <position position="101"/>
    </location>
    <ligand>
        <name>Mg(2+)</name>
        <dbReference type="ChEBI" id="CHEBI:18420"/>
        <label>1</label>
        <note>catalytic</note>
    </ligand>
</feature>
<comment type="cofactor">
    <cofactor evidence="1">
        <name>Mn(2+)</name>
        <dbReference type="ChEBI" id="CHEBI:29035"/>
    </cofactor>
</comment>
<dbReference type="PANTHER" id="PTHR10682:SF10">
    <property type="entry name" value="POLYNUCLEOTIDE ADENYLYLTRANSFERASE"/>
    <property type="match status" value="1"/>
</dbReference>
<dbReference type="PhylomeDB" id="A0A0D2WWD0"/>
<dbReference type="SUPFAM" id="SSF81631">
    <property type="entry name" value="PAP/OAS1 substrate-binding domain"/>
    <property type="match status" value="1"/>
</dbReference>
<dbReference type="GO" id="GO:1990817">
    <property type="term" value="F:poly(A) RNA polymerase activity"/>
    <property type="evidence" value="ECO:0007669"/>
    <property type="project" value="UniProtKB-UniRule"/>
</dbReference>
<dbReference type="SUPFAM" id="SSF55003">
    <property type="entry name" value="PAP/Archaeal CCA-adding enzyme, C-terminal domain"/>
    <property type="match status" value="1"/>
</dbReference>
<evidence type="ECO:0000256" key="12">
    <source>
        <dbReference type="PIRSR" id="PIRSR018425-1"/>
    </source>
</evidence>
<evidence type="ECO:0000256" key="7">
    <source>
        <dbReference type="ARBA" id="ARBA00022741"/>
    </source>
</evidence>
<dbReference type="FunCoup" id="A0A0D2WWD0">
    <property type="interactions" value="570"/>
</dbReference>
<keyword evidence="8 11" id="KW-0067">ATP-binding</keyword>
<dbReference type="GO" id="GO:0031123">
    <property type="term" value="P:RNA 3'-end processing"/>
    <property type="evidence" value="ECO:0007669"/>
    <property type="project" value="InterPro"/>
</dbReference>
<keyword evidence="9 13" id="KW-0460">Magnesium</keyword>
<dbReference type="STRING" id="595528.A0A0D2WWD0"/>
<comment type="function">
    <text evidence="11">Polymerase that creates the 3'-poly(A) tail of mRNA's.</text>
</comment>
<protein>
    <recommendedName>
        <fullName evidence="11">Poly(A) polymerase</fullName>
        <ecNumber evidence="11">2.7.7.19</ecNumber>
    </recommendedName>
</protein>
<feature type="binding site" evidence="13">
    <location>
        <position position="103"/>
    </location>
    <ligand>
        <name>Mg(2+)</name>
        <dbReference type="ChEBI" id="CHEBI:18420"/>
        <label>1</label>
        <note>catalytic</note>
    </ligand>
</feature>
<feature type="binding site" evidence="13">
    <location>
        <position position="101"/>
    </location>
    <ligand>
        <name>Mg(2+)</name>
        <dbReference type="ChEBI" id="CHEBI:18420"/>
        <label>2</label>
        <note>catalytic</note>
    </ligand>
</feature>
<dbReference type="InParanoid" id="A0A0D2WWD0"/>
<keyword evidence="6 13" id="KW-0479">Metal-binding</keyword>
<feature type="binding site" evidence="12">
    <location>
        <begin position="101"/>
        <end position="103"/>
    </location>
    <ligand>
        <name>ATP</name>
        <dbReference type="ChEBI" id="CHEBI:30616"/>
    </ligand>
</feature>
<dbReference type="Gene3D" id="3.30.460.10">
    <property type="entry name" value="Beta Polymerase, domain 2"/>
    <property type="match status" value="1"/>
</dbReference>
<dbReference type="GO" id="GO:0005524">
    <property type="term" value="F:ATP binding"/>
    <property type="evidence" value="ECO:0007669"/>
    <property type="project" value="UniProtKB-UniRule"/>
</dbReference>
<evidence type="ECO:0000256" key="6">
    <source>
        <dbReference type="ARBA" id="ARBA00022723"/>
    </source>
</evidence>
<evidence type="ECO:0000259" key="17">
    <source>
        <dbReference type="Pfam" id="PF20750"/>
    </source>
</evidence>